<dbReference type="AlphaFoldDB" id="A0A7J5C3F5"/>
<reference evidence="3 4" key="1">
    <citation type="submission" date="2019-09" db="EMBL/GenBank/DDBJ databases">
        <title>Phylogeny of genus Pseudoclavibacter and closely related genus.</title>
        <authorList>
            <person name="Li Y."/>
        </authorList>
    </citation>
    <scope>NUCLEOTIDE SEQUENCE [LARGE SCALE GENOMIC DNA]</scope>
    <source>
        <strain evidence="3 4">DSM 23821</strain>
    </source>
</reference>
<sequence length="279" mass="30181">MTLPSGATAAFVRDDDEFVLVVDGTPQSAVNPDDPTQLSFGYIRHMGHVIDLAYPEHEALTVLHLGGGALTLPRYIDATRPRSRQQVVELEPELMAFVRRTLPLDPSAAIRIRYGDAREQLGRLPAGIRGRVDIAIVDVFAGARTPAHVTSVEFFTEVRELLVPDGLVLVNIADGHELVFARGEVATLVEVFGEVTLIADPATLKGRRFGNITAVAGAHGVELPGIERRVASGFPPATVLPTRATREWLRGTPPVHDADATPSPLPGRQTFTQRRSGGW</sequence>
<dbReference type="OrthoDB" id="8221452at2"/>
<protein>
    <submittedName>
        <fullName evidence="3">Spermine synthase</fullName>
    </submittedName>
</protein>
<dbReference type="NCBIfam" id="NF037959">
    <property type="entry name" value="MFS_SpdSyn"/>
    <property type="match status" value="1"/>
</dbReference>
<dbReference type="PANTHER" id="PTHR43317:SF1">
    <property type="entry name" value="THERMOSPERMINE SYNTHASE ACAULIS5"/>
    <property type="match status" value="1"/>
</dbReference>
<keyword evidence="4" id="KW-1185">Reference proteome</keyword>
<evidence type="ECO:0000256" key="2">
    <source>
        <dbReference type="SAM" id="MobiDB-lite"/>
    </source>
</evidence>
<evidence type="ECO:0000313" key="4">
    <source>
        <dbReference type="Proteomes" id="UP000467240"/>
    </source>
</evidence>
<evidence type="ECO:0000313" key="3">
    <source>
        <dbReference type="EMBL" id="KAB1662367.1"/>
    </source>
</evidence>
<evidence type="ECO:0000256" key="1">
    <source>
        <dbReference type="ARBA" id="ARBA00023115"/>
    </source>
</evidence>
<keyword evidence="1" id="KW-0620">Polyamine biosynthesis</keyword>
<dbReference type="SUPFAM" id="SSF53335">
    <property type="entry name" value="S-adenosyl-L-methionine-dependent methyltransferases"/>
    <property type="match status" value="1"/>
</dbReference>
<dbReference type="Proteomes" id="UP000467240">
    <property type="component" value="Unassembled WGS sequence"/>
</dbReference>
<feature type="compositionally biased region" description="Polar residues" evidence="2">
    <location>
        <begin position="269"/>
        <end position="279"/>
    </location>
</feature>
<dbReference type="InterPro" id="IPR029063">
    <property type="entry name" value="SAM-dependent_MTases_sf"/>
</dbReference>
<comment type="caution">
    <text evidence="3">The sequence shown here is derived from an EMBL/GenBank/DDBJ whole genome shotgun (WGS) entry which is preliminary data.</text>
</comment>
<dbReference type="GO" id="GO:0006596">
    <property type="term" value="P:polyamine biosynthetic process"/>
    <property type="evidence" value="ECO:0007669"/>
    <property type="project" value="UniProtKB-KW"/>
</dbReference>
<gene>
    <name evidence="3" type="ORF">F8O01_01860</name>
</gene>
<name>A0A7J5C3F5_9MICO</name>
<accession>A0A7J5C3F5</accession>
<dbReference type="Gene3D" id="3.40.50.150">
    <property type="entry name" value="Vaccinia Virus protein VP39"/>
    <property type="match status" value="1"/>
</dbReference>
<organism evidence="3 4">
    <name type="scientific">Pseudoclavibacter chungangensis</name>
    <dbReference type="NCBI Taxonomy" id="587635"/>
    <lineage>
        <taxon>Bacteria</taxon>
        <taxon>Bacillati</taxon>
        <taxon>Actinomycetota</taxon>
        <taxon>Actinomycetes</taxon>
        <taxon>Micrococcales</taxon>
        <taxon>Microbacteriaceae</taxon>
        <taxon>Pseudoclavibacter</taxon>
    </lineage>
</organism>
<dbReference type="PANTHER" id="PTHR43317">
    <property type="entry name" value="THERMOSPERMINE SYNTHASE ACAULIS5"/>
    <property type="match status" value="1"/>
</dbReference>
<feature type="region of interest" description="Disordered" evidence="2">
    <location>
        <begin position="249"/>
        <end position="279"/>
    </location>
</feature>
<dbReference type="EMBL" id="WBJZ01000002">
    <property type="protein sequence ID" value="KAB1662367.1"/>
    <property type="molecule type" value="Genomic_DNA"/>
</dbReference>
<proteinExistence type="predicted"/>